<keyword evidence="1" id="KW-1133">Transmembrane helix</keyword>
<evidence type="ECO:0000313" key="2">
    <source>
        <dbReference type="EMBL" id="KKM54228.1"/>
    </source>
</evidence>
<evidence type="ECO:0000256" key="1">
    <source>
        <dbReference type="SAM" id="Phobius"/>
    </source>
</evidence>
<protein>
    <submittedName>
        <fullName evidence="2">Uncharacterized protein</fullName>
    </submittedName>
</protein>
<dbReference type="EMBL" id="LAZR01011907">
    <property type="protein sequence ID" value="KKM54228.1"/>
    <property type="molecule type" value="Genomic_DNA"/>
</dbReference>
<reference evidence="2" key="1">
    <citation type="journal article" date="2015" name="Nature">
        <title>Complex archaea that bridge the gap between prokaryotes and eukaryotes.</title>
        <authorList>
            <person name="Spang A."/>
            <person name="Saw J.H."/>
            <person name="Jorgensen S.L."/>
            <person name="Zaremba-Niedzwiedzka K."/>
            <person name="Martijn J."/>
            <person name="Lind A.E."/>
            <person name="van Eijk R."/>
            <person name="Schleper C."/>
            <person name="Guy L."/>
            <person name="Ettema T.J."/>
        </authorList>
    </citation>
    <scope>NUCLEOTIDE SEQUENCE</scope>
</reference>
<organism evidence="2">
    <name type="scientific">marine sediment metagenome</name>
    <dbReference type="NCBI Taxonomy" id="412755"/>
    <lineage>
        <taxon>unclassified sequences</taxon>
        <taxon>metagenomes</taxon>
        <taxon>ecological metagenomes</taxon>
    </lineage>
</organism>
<feature type="transmembrane region" description="Helical" evidence="1">
    <location>
        <begin position="12"/>
        <end position="30"/>
    </location>
</feature>
<keyword evidence="1" id="KW-0472">Membrane</keyword>
<gene>
    <name evidence="2" type="ORF">LCGC14_1553580</name>
</gene>
<dbReference type="AlphaFoldDB" id="A0A0F9IPM0"/>
<comment type="caution">
    <text evidence="2">The sequence shown here is derived from an EMBL/GenBank/DDBJ whole genome shotgun (WGS) entry which is preliminary data.</text>
</comment>
<keyword evidence="1" id="KW-0812">Transmembrane</keyword>
<proteinExistence type="predicted"/>
<accession>A0A0F9IPM0</accession>
<sequence>MSGDPWEKRLKWIAAIGLTVVWLVTVLMAWNGGSASTLLSENATDMERLIQTIEREAPRIEAATEALKRCKMAQTPEDCG</sequence>
<name>A0A0F9IPM0_9ZZZZ</name>